<dbReference type="PANTHER" id="PTHR21143">
    <property type="entry name" value="INVERTEBRATE GUSTATORY RECEPTOR"/>
    <property type="match status" value="1"/>
</dbReference>
<evidence type="ECO:0000256" key="1">
    <source>
        <dbReference type="ARBA" id="ARBA00004651"/>
    </source>
</evidence>
<dbReference type="OrthoDB" id="6610641at2759"/>
<evidence type="ECO:0000313" key="9">
    <source>
        <dbReference type="EMBL" id="RZF42685.1"/>
    </source>
</evidence>
<keyword evidence="4 8" id="KW-1133">Transmembrane helix</keyword>
<feature type="transmembrane region" description="Helical" evidence="8">
    <location>
        <begin position="252"/>
        <end position="275"/>
    </location>
</feature>
<evidence type="ECO:0000256" key="3">
    <source>
        <dbReference type="ARBA" id="ARBA00022692"/>
    </source>
</evidence>
<evidence type="ECO:0000256" key="2">
    <source>
        <dbReference type="ARBA" id="ARBA00022475"/>
    </source>
</evidence>
<feature type="transmembrane region" description="Helical" evidence="8">
    <location>
        <begin position="83"/>
        <end position="101"/>
    </location>
</feature>
<gene>
    <name evidence="9" type="ORF">LSTR_LSTR001480</name>
</gene>
<feature type="transmembrane region" description="Helical" evidence="8">
    <location>
        <begin position="681"/>
        <end position="703"/>
    </location>
</feature>
<evidence type="ECO:0000256" key="5">
    <source>
        <dbReference type="ARBA" id="ARBA00023136"/>
    </source>
</evidence>
<dbReference type="InterPro" id="IPR013604">
    <property type="entry name" value="7TM_chemorcpt"/>
</dbReference>
<accession>A0A482X9N7</accession>
<keyword evidence="5 8" id="KW-0472">Membrane</keyword>
<feature type="transmembrane region" description="Helical" evidence="8">
    <location>
        <begin position="365"/>
        <end position="384"/>
    </location>
</feature>
<dbReference type="GO" id="GO:0030424">
    <property type="term" value="C:axon"/>
    <property type="evidence" value="ECO:0007669"/>
    <property type="project" value="TreeGrafter"/>
</dbReference>
<sequence length="816" mass="93730">MNQWLSFYTHTILGVVPYTYKGKQRSKAIENGSLSSYYFQSLLLSSSMCWLMYQSMVEIYYVYAHSYMNNQSSLRNMVFNLYMITHMIFMAVSSFGSFLRLKSSISLIDKIEELDHRLKHSFQYKSPTVTHVTVVIYVLSVAWYQLDCYIKRATVYWTHAGGAVAVSSLFLFHLNFTKLVSHVASLFSTLNEKIRRIDCMELAFDTSHVFTVQEFKGGSASEDEFSLLNLSKLHTELCDVIEHTSRIFSGQIFAAMLLFFVHMIVHPFIASIVIIKPSSIRWLTISYIANHFTFLFGDMISLIQLVEPCSKLTDQANETSTIVCELLNRRIPLGTRTQLERFERLLYHGSTELTVFGMFSMTRPVIMGAIGAVTTYLVILVQFLEPDKQKQNDNCKNLTAIMPHIIAPIEEIPHHQETSFKTDQKLNVVGKISLKLHKKIIIFFFSCFGVISYDEELIENHLHNLPYKFYCQCSLVVCSVLITAYGAKLYQSTGEIYTMEDNPSIVGIAVSYFRIISIISFLLTSSLKSLERWKGFVEVIEKIKQLNSRLDVKFVKLGQRGSIITIGIYATTNGIHKSFSMLKDHNEFFLIPIGNLMVFIMIMFELNLRKIVLHLCALFDAINISLEQFGNQHMNHYHNNLYLHRRGRQKQSLTITQLSDLHRELCGVVQDVSNTFGGQNISLMFFLVFYITFCPYKIFICFLKPTVGWEYIENIAILVCWWITYLAMLFVLIVPCSSATSKANKTASIVSNILTMKNMTTQNYSEVEKFSRQLLHHSTEFTVKDMFTLNLSLITTIAGAVTTYLVILIQFEDTFL</sequence>
<proteinExistence type="predicted"/>
<comment type="subcellular location">
    <subcellularLocation>
        <location evidence="1">Cell membrane</location>
        <topology evidence="1">Multi-pass membrane protein</topology>
    </subcellularLocation>
</comment>
<evidence type="ECO:0000256" key="6">
    <source>
        <dbReference type="ARBA" id="ARBA00023170"/>
    </source>
</evidence>
<dbReference type="InParanoid" id="A0A482X9N7"/>
<keyword evidence="3 8" id="KW-0812">Transmembrane</keyword>
<evidence type="ECO:0008006" key="11">
    <source>
        <dbReference type="Google" id="ProtNLM"/>
    </source>
</evidence>
<evidence type="ECO:0000256" key="4">
    <source>
        <dbReference type="ARBA" id="ARBA00022989"/>
    </source>
</evidence>
<dbReference type="GO" id="GO:0050909">
    <property type="term" value="P:sensory perception of taste"/>
    <property type="evidence" value="ECO:0007669"/>
    <property type="project" value="InterPro"/>
</dbReference>
<protein>
    <recommendedName>
        <fullName evidence="11">Gustatory receptor</fullName>
    </recommendedName>
</protein>
<name>A0A482X9N7_LAOST</name>
<comment type="caution">
    <text evidence="9">The sequence shown here is derived from an EMBL/GenBank/DDBJ whole genome shotgun (WGS) entry which is preliminary data.</text>
</comment>
<evidence type="ECO:0000256" key="8">
    <source>
        <dbReference type="SAM" id="Phobius"/>
    </source>
</evidence>
<dbReference type="GO" id="GO:0005886">
    <property type="term" value="C:plasma membrane"/>
    <property type="evidence" value="ECO:0007669"/>
    <property type="project" value="UniProtKB-SubCell"/>
</dbReference>
<dbReference type="Pfam" id="PF08395">
    <property type="entry name" value="7tm_7"/>
    <property type="match status" value="2"/>
</dbReference>
<keyword evidence="7" id="KW-0807">Transducer</keyword>
<organism evidence="9 10">
    <name type="scientific">Laodelphax striatellus</name>
    <name type="common">Small brown planthopper</name>
    <name type="synonym">Delphax striatella</name>
    <dbReference type="NCBI Taxonomy" id="195883"/>
    <lineage>
        <taxon>Eukaryota</taxon>
        <taxon>Metazoa</taxon>
        <taxon>Ecdysozoa</taxon>
        <taxon>Arthropoda</taxon>
        <taxon>Hexapoda</taxon>
        <taxon>Insecta</taxon>
        <taxon>Pterygota</taxon>
        <taxon>Neoptera</taxon>
        <taxon>Paraneoptera</taxon>
        <taxon>Hemiptera</taxon>
        <taxon>Auchenorrhyncha</taxon>
        <taxon>Fulgoroidea</taxon>
        <taxon>Delphacidae</taxon>
        <taxon>Criomorphinae</taxon>
        <taxon>Laodelphax</taxon>
    </lineage>
</organism>
<dbReference type="Proteomes" id="UP000291343">
    <property type="component" value="Unassembled WGS sequence"/>
</dbReference>
<dbReference type="GO" id="GO:0007635">
    <property type="term" value="P:chemosensory behavior"/>
    <property type="evidence" value="ECO:0007669"/>
    <property type="project" value="TreeGrafter"/>
</dbReference>
<feature type="transmembrane region" description="Helical" evidence="8">
    <location>
        <begin position="42"/>
        <end position="63"/>
    </location>
</feature>
<dbReference type="STRING" id="195883.A0A482X9N7"/>
<feature type="transmembrane region" description="Helical" evidence="8">
    <location>
        <begin position="156"/>
        <end position="176"/>
    </location>
</feature>
<dbReference type="SMR" id="A0A482X9N7"/>
<dbReference type="PANTHER" id="PTHR21143:SF133">
    <property type="entry name" value="GUSTATORY AND PHEROMONE RECEPTOR 32A-RELATED"/>
    <property type="match status" value="1"/>
</dbReference>
<feature type="transmembrane region" description="Helical" evidence="8">
    <location>
        <begin position="587"/>
        <end position="604"/>
    </location>
</feature>
<dbReference type="EMBL" id="QKKF02014716">
    <property type="protein sequence ID" value="RZF42685.1"/>
    <property type="molecule type" value="Genomic_DNA"/>
</dbReference>
<feature type="transmembrane region" description="Helical" evidence="8">
    <location>
        <begin position="715"/>
        <end position="734"/>
    </location>
</feature>
<dbReference type="GO" id="GO:0007165">
    <property type="term" value="P:signal transduction"/>
    <property type="evidence" value="ECO:0007669"/>
    <property type="project" value="UniProtKB-KW"/>
</dbReference>
<feature type="transmembrane region" description="Helical" evidence="8">
    <location>
        <begin position="287"/>
        <end position="306"/>
    </location>
</feature>
<keyword evidence="2" id="KW-1003">Cell membrane</keyword>
<feature type="transmembrane region" description="Helical" evidence="8">
    <location>
        <begin position="505"/>
        <end position="524"/>
    </location>
</feature>
<keyword evidence="10" id="KW-1185">Reference proteome</keyword>
<dbReference type="GO" id="GO:0008049">
    <property type="term" value="P:male courtship behavior"/>
    <property type="evidence" value="ECO:0007669"/>
    <property type="project" value="TreeGrafter"/>
</dbReference>
<evidence type="ECO:0000256" key="7">
    <source>
        <dbReference type="ARBA" id="ARBA00023224"/>
    </source>
</evidence>
<keyword evidence="6" id="KW-0675">Receptor</keyword>
<evidence type="ECO:0000313" key="10">
    <source>
        <dbReference type="Proteomes" id="UP000291343"/>
    </source>
</evidence>
<dbReference type="GO" id="GO:0030425">
    <property type="term" value="C:dendrite"/>
    <property type="evidence" value="ECO:0007669"/>
    <property type="project" value="TreeGrafter"/>
</dbReference>
<dbReference type="GO" id="GO:0043025">
    <property type="term" value="C:neuronal cell body"/>
    <property type="evidence" value="ECO:0007669"/>
    <property type="project" value="TreeGrafter"/>
</dbReference>
<feature type="transmembrane region" description="Helical" evidence="8">
    <location>
        <begin position="122"/>
        <end position="144"/>
    </location>
</feature>
<feature type="transmembrane region" description="Helical" evidence="8">
    <location>
        <begin position="791"/>
        <end position="811"/>
    </location>
</feature>
<dbReference type="AlphaFoldDB" id="A0A482X9N7"/>
<reference evidence="9 10" key="1">
    <citation type="journal article" date="2017" name="Gigascience">
        <title>Genome sequence of the small brown planthopper, Laodelphax striatellus.</title>
        <authorList>
            <person name="Zhu J."/>
            <person name="Jiang F."/>
            <person name="Wang X."/>
            <person name="Yang P."/>
            <person name="Bao Y."/>
            <person name="Zhao W."/>
            <person name="Wang W."/>
            <person name="Lu H."/>
            <person name="Wang Q."/>
            <person name="Cui N."/>
            <person name="Li J."/>
            <person name="Chen X."/>
            <person name="Luo L."/>
            <person name="Yu J."/>
            <person name="Kang L."/>
            <person name="Cui F."/>
        </authorList>
    </citation>
    <scope>NUCLEOTIDE SEQUENCE [LARGE SCALE GENOMIC DNA]</scope>
    <source>
        <strain evidence="9">Lst14</strain>
    </source>
</reference>